<feature type="compositionally biased region" description="Basic and acidic residues" evidence="1">
    <location>
        <begin position="31"/>
        <end position="46"/>
    </location>
</feature>
<dbReference type="Gene3D" id="2.40.10.480">
    <property type="match status" value="1"/>
</dbReference>
<name>A0A7Z7BBA8_9BURK</name>
<gene>
    <name evidence="4" type="ORF">SAMN04487926_1199</name>
</gene>
<dbReference type="EMBL" id="FNDI01000019">
    <property type="protein sequence ID" value="SDI55040.1"/>
    <property type="molecule type" value="Genomic_DNA"/>
</dbReference>
<evidence type="ECO:0000313" key="4">
    <source>
        <dbReference type="EMBL" id="SDI55040.1"/>
    </source>
</evidence>
<evidence type="ECO:0000256" key="2">
    <source>
        <dbReference type="SAM" id="SignalP"/>
    </source>
</evidence>
<dbReference type="PANTHER" id="PTHR34512">
    <property type="entry name" value="CELL SURFACE PROTEIN"/>
    <property type="match status" value="1"/>
</dbReference>
<dbReference type="AlphaFoldDB" id="A0A7Z7BBA8"/>
<feature type="region of interest" description="Disordered" evidence="1">
    <location>
        <begin position="22"/>
        <end position="48"/>
    </location>
</feature>
<dbReference type="InterPro" id="IPR011047">
    <property type="entry name" value="Quinoprotein_ADH-like_sf"/>
</dbReference>
<dbReference type="SMART" id="SM00564">
    <property type="entry name" value="PQQ"/>
    <property type="match status" value="3"/>
</dbReference>
<dbReference type="InterPro" id="IPR002372">
    <property type="entry name" value="PQQ_rpt_dom"/>
</dbReference>
<dbReference type="SUPFAM" id="SSF50998">
    <property type="entry name" value="Quinoprotein alcohol dehydrogenase-like"/>
    <property type="match status" value="1"/>
</dbReference>
<evidence type="ECO:0000313" key="5">
    <source>
        <dbReference type="Proteomes" id="UP000198900"/>
    </source>
</evidence>
<evidence type="ECO:0000256" key="1">
    <source>
        <dbReference type="SAM" id="MobiDB-lite"/>
    </source>
</evidence>
<keyword evidence="5" id="KW-1185">Reference proteome</keyword>
<organism evidence="4 5">
    <name type="scientific">Paraburkholderia steynii</name>
    <dbReference type="NCBI Taxonomy" id="1245441"/>
    <lineage>
        <taxon>Bacteria</taxon>
        <taxon>Pseudomonadati</taxon>
        <taxon>Pseudomonadota</taxon>
        <taxon>Betaproteobacteria</taxon>
        <taxon>Burkholderiales</taxon>
        <taxon>Burkholderiaceae</taxon>
        <taxon>Paraburkholderia</taxon>
    </lineage>
</organism>
<proteinExistence type="predicted"/>
<dbReference type="PROSITE" id="PS51257">
    <property type="entry name" value="PROKAR_LIPOPROTEIN"/>
    <property type="match status" value="1"/>
</dbReference>
<reference evidence="4" key="1">
    <citation type="submission" date="2016-10" db="EMBL/GenBank/DDBJ databases">
        <authorList>
            <person name="Varghese N."/>
            <person name="Submissions S."/>
        </authorList>
    </citation>
    <scope>NUCLEOTIDE SEQUENCE [LARGE SCALE GENOMIC DNA]</scope>
    <source>
        <strain evidence="4">YR281</strain>
    </source>
</reference>
<keyword evidence="2" id="KW-0732">Signal</keyword>
<feature type="signal peptide" evidence="2">
    <location>
        <begin position="1"/>
        <end position="23"/>
    </location>
</feature>
<dbReference type="PANTHER" id="PTHR34512:SF30">
    <property type="entry name" value="OUTER MEMBRANE PROTEIN ASSEMBLY FACTOR BAMB"/>
    <property type="match status" value="1"/>
</dbReference>
<comment type="caution">
    <text evidence="4">The sequence shown here is derived from an EMBL/GenBank/DDBJ whole genome shotgun (WGS) entry which is preliminary data.</text>
</comment>
<accession>A0A7Z7BBA8</accession>
<feature type="domain" description="Pyrrolo-quinoline quinone repeat" evidence="3">
    <location>
        <begin position="453"/>
        <end position="727"/>
    </location>
</feature>
<dbReference type="InterPro" id="IPR015943">
    <property type="entry name" value="WD40/YVTN_repeat-like_dom_sf"/>
</dbReference>
<dbReference type="Gene3D" id="2.130.10.10">
    <property type="entry name" value="YVTN repeat-like/Quinoprotein amine dehydrogenase"/>
    <property type="match status" value="1"/>
</dbReference>
<dbReference type="InterPro" id="IPR018391">
    <property type="entry name" value="PQQ_b-propeller_rpt"/>
</dbReference>
<dbReference type="RefSeq" id="WP_091784201.1">
    <property type="nucleotide sequence ID" value="NZ_FNDI01000019.1"/>
</dbReference>
<feature type="chain" id="PRO_5031082099" evidence="2">
    <location>
        <begin position="24"/>
        <end position="918"/>
    </location>
</feature>
<sequence length="918" mass="95274">MLLRSLGVLVAGLSLLLTGCADGDGGSPDNPDGRVVRSDTNRDDPKTLSAPILEQPIYECTNGVHVSGFVPGARVDVFVVGTTPPVGGGTSEFGSAGFDLKITCNPGMVLFATQTVGGVTSGQSNSVTVRKVADDYPNGLPKPRIDPPPVYKCGHAIGGRDLLNGSKMEALQEKASPGGGFDPAAVVGSTSNAAPAQYVTTSPFEEGARVTIRFHICNDDSPSSDPQIVQPQPVIPPPTIDQGYEGQKIVVVRNVVNGADLGVYANAVAPANRVGGQPTPGGSGQQILVKPPASPGVPLIPTQALCDPPVVGPPMTPKPCAELPAPRIRRPSAGDTFVEVIEAVPGARIHVKVNGHEIGDGGGAIVTLTPTHPLADGELVEVWQQLGDCISQWVFQVTVGCTISSNPQACGADWSAFGHDPTRAGHQPKLSALTDPFRARTLHAGKIKWRFTPPDPPLRGFSAAPIVYKGVVYIGNGNGRFYAVEAATGKMLWRYPPPNQPALTSQYESSGRVNSSTFGIANTASIARIHREIDAVIFGAPDQSLPPGLGSSRLFALTLGGTEIWKSPAVAVLDGITPDALNQRHEQIGYSSAVVANNRVYVGVADHADSPIQNGKVVAVNLDTGNIEPGFSYQSTNDRGGGIWSAVAAGPGGEIFVTTGNTNIGGTQPSINHGLSLLRLDGASGAIVWELQPVPYRLDGDPDWASGPQSATTSCGPVVASTQKDGWSYAVRVAPSGVAASVLWQFPPTGFPFTGYTHGDTRYLRAGAIWEGVFATNTGGITVPQGVQEGYDKVHGLNLCGDPKNPVRWLLKLPGTTAGREYQMGAMSVSRGLFFVGTTQGHLIVFADPSVVPSAGLVCVNSTLAPAACTAAGYNLVPEPWVVADVPLGAGGISSQVAIADGRVFVATQGGTLLMLEP</sequence>
<dbReference type="Proteomes" id="UP000198900">
    <property type="component" value="Unassembled WGS sequence"/>
</dbReference>
<evidence type="ECO:0000259" key="3">
    <source>
        <dbReference type="Pfam" id="PF01011"/>
    </source>
</evidence>
<dbReference type="Pfam" id="PF01011">
    <property type="entry name" value="PQQ"/>
    <property type="match status" value="1"/>
</dbReference>
<protein>
    <submittedName>
        <fullName evidence="4">Outer membrane protein assembly factor BamB, contains PQQ-like beta-propeller repeat</fullName>
    </submittedName>
</protein>